<sequence>MHGLFRSFFTVSSYTALSRVLGFVRDIFIAKYLGSTVTADAFFVAFRLPNFFRRVLAEGAYSAALIPVFSGVVIDSKDDDEAADFVENTMSLLLFVTVSLTFIFYFGMPYIIQVLAPGFTSNKEAFDLAVHFGKIIFPYLIFISLVAHFTSIMNVHGRFAAGSLAPSILNISFILSLFILTPQLPSAGHALSYGVLIGGLFQFLLMYRAVLTFYRPRIKLPQINDRMKKFFALFMPGIVGSGVIQLNIIIGTVIASFLPIGAISHIYYADRLNQLPLAIFGIAMGIVLLPSLSKAIKQNDQKEIQAMQNRSLEFCLLISIPAAIGLYILSKPIIYILFERGAFLSSDTLYTANVLSMFALGLPAYILIKVLVTCFFAREDTKTPLYVSIVSVLTNIILSLILIQSMRETGIALATAISAWVNALLLYVILKTRDNITLDSRLINHGVKTIFCSIIMGVACYYLNLTLFPHMNMHSTANNVAALIIAIMACNIIYMTMIFMLKVLTIDELKGFIKN</sequence>
<evidence type="ECO:0000256" key="5">
    <source>
        <dbReference type="ARBA" id="ARBA00022984"/>
    </source>
</evidence>
<evidence type="ECO:0008006" key="10">
    <source>
        <dbReference type="Google" id="ProtNLM"/>
    </source>
</evidence>
<dbReference type="PANTHER" id="PTHR47019:SF1">
    <property type="entry name" value="LIPID II FLIPPASE MURJ"/>
    <property type="match status" value="1"/>
</dbReference>
<dbReference type="CDD" id="cd13123">
    <property type="entry name" value="MATE_MurJ_like"/>
    <property type="match status" value="1"/>
</dbReference>
<reference evidence="9" key="1">
    <citation type="submission" date="2018-05" db="EMBL/GenBank/DDBJ databases">
        <authorList>
            <person name="Lanie J.A."/>
            <person name="Ng W.-L."/>
            <person name="Kazmierczak K.M."/>
            <person name="Andrzejewski T.M."/>
            <person name="Davidsen T.M."/>
            <person name="Wayne K.J."/>
            <person name="Tettelin H."/>
            <person name="Glass J.I."/>
            <person name="Rusch D."/>
            <person name="Podicherti R."/>
            <person name="Tsui H.-C.T."/>
            <person name="Winkler M.E."/>
        </authorList>
    </citation>
    <scope>NUCLEOTIDE SEQUENCE</scope>
</reference>
<evidence type="ECO:0000256" key="2">
    <source>
        <dbReference type="ARBA" id="ARBA00022475"/>
    </source>
</evidence>
<evidence type="ECO:0000256" key="7">
    <source>
        <dbReference type="ARBA" id="ARBA00023136"/>
    </source>
</evidence>
<feature type="transmembrane region" description="Helical" evidence="8">
    <location>
        <begin position="450"/>
        <end position="468"/>
    </location>
</feature>
<feature type="transmembrane region" description="Helical" evidence="8">
    <location>
        <begin position="350"/>
        <end position="372"/>
    </location>
</feature>
<dbReference type="EMBL" id="UINC01010167">
    <property type="protein sequence ID" value="SVA45330.1"/>
    <property type="molecule type" value="Genomic_DNA"/>
</dbReference>
<feature type="transmembrane region" description="Helical" evidence="8">
    <location>
        <begin position="128"/>
        <end position="147"/>
    </location>
</feature>
<dbReference type="InterPro" id="IPR051050">
    <property type="entry name" value="Lipid_II_flippase_MurJ/MviN"/>
</dbReference>
<dbReference type="GO" id="GO:0015648">
    <property type="term" value="F:lipid-linked peptidoglycan transporter activity"/>
    <property type="evidence" value="ECO:0007669"/>
    <property type="project" value="TreeGrafter"/>
</dbReference>
<dbReference type="HAMAP" id="MF_02078">
    <property type="entry name" value="MurJ_MviN"/>
    <property type="match status" value="1"/>
</dbReference>
<dbReference type="GO" id="GO:0008360">
    <property type="term" value="P:regulation of cell shape"/>
    <property type="evidence" value="ECO:0007669"/>
    <property type="project" value="UniProtKB-KW"/>
</dbReference>
<dbReference type="GO" id="GO:0005886">
    <property type="term" value="C:plasma membrane"/>
    <property type="evidence" value="ECO:0007669"/>
    <property type="project" value="UniProtKB-SubCell"/>
</dbReference>
<name>A0A381VYG0_9ZZZZ</name>
<evidence type="ECO:0000256" key="3">
    <source>
        <dbReference type="ARBA" id="ARBA00022692"/>
    </source>
</evidence>
<evidence type="ECO:0000256" key="1">
    <source>
        <dbReference type="ARBA" id="ARBA00004651"/>
    </source>
</evidence>
<evidence type="ECO:0000256" key="6">
    <source>
        <dbReference type="ARBA" id="ARBA00022989"/>
    </source>
</evidence>
<dbReference type="PRINTS" id="PR01806">
    <property type="entry name" value="VIRFACTRMVIN"/>
</dbReference>
<feature type="transmembrane region" description="Helical" evidence="8">
    <location>
        <begin position="409"/>
        <end position="430"/>
    </location>
</feature>
<keyword evidence="2" id="KW-1003">Cell membrane</keyword>
<feature type="transmembrane region" description="Helical" evidence="8">
    <location>
        <begin position="480"/>
        <end position="504"/>
    </location>
</feature>
<feature type="transmembrane region" description="Helical" evidence="8">
    <location>
        <begin position="230"/>
        <end position="263"/>
    </location>
</feature>
<dbReference type="NCBIfam" id="TIGR01695">
    <property type="entry name" value="murJ_mviN"/>
    <property type="match status" value="1"/>
</dbReference>
<feature type="transmembrane region" description="Helical" evidence="8">
    <location>
        <begin position="384"/>
        <end position="403"/>
    </location>
</feature>
<dbReference type="GO" id="GO:0034204">
    <property type="term" value="P:lipid translocation"/>
    <property type="evidence" value="ECO:0007669"/>
    <property type="project" value="TreeGrafter"/>
</dbReference>
<protein>
    <recommendedName>
        <fullName evidence="10">Lipid II flippase MurJ</fullName>
    </recommendedName>
</protein>
<feature type="transmembrane region" description="Helical" evidence="8">
    <location>
        <begin position="275"/>
        <end position="293"/>
    </location>
</feature>
<dbReference type="PIRSF" id="PIRSF002869">
    <property type="entry name" value="MviN"/>
    <property type="match status" value="1"/>
</dbReference>
<dbReference type="PANTHER" id="PTHR47019">
    <property type="entry name" value="LIPID II FLIPPASE MURJ"/>
    <property type="match status" value="1"/>
</dbReference>
<feature type="transmembrane region" description="Helical" evidence="8">
    <location>
        <begin position="159"/>
        <end position="179"/>
    </location>
</feature>
<accession>A0A381VYG0</accession>
<keyword evidence="5" id="KW-0573">Peptidoglycan synthesis</keyword>
<keyword evidence="4" id="KW-0133">Cell shape</keyword>
<feature type="transmembrane region" description="Helical" evidence="8">
    <location>
        <begin position="314"/>
        <end position="338"/>
    </location>
</feature>
<feature type="transmembrane region" description="Helical" evidence="8">
    <location>
        <begin position="191"/>
        <end position="210"/>
    </location>
</feature>
<keyword evidence="7 8" id="KW-0472">Membrane</keyword>
<proteinExistence type="inferred from homology"/>
<feature type="transmembrane region" description="Helical" evidence="8">
    <location>
        <begin position="92"/>
        <end position="116"/>
    </location>
</feature>
<keyword evidence="6 8" id="KW-1133">Transmembrane helix</keyword>
<evidence type="ECO:0000256" key="4">
    <source>
        <dbReference type="ARBA" id="ARBA00022960"/>
    </source>
</evidence>
<dbReference type="GO" id="GO:0009252">
    <property type="term" value="P:peptidoglycan biosynthetic process"/>
    <property type="evidence" value="ECO:0007669"/>
    <property type="project" value="UniProtKB-KW"/>
</dbReference>
<evidence type="ECO:0000313" key="9">
    <source>
        <dbReference type="EMBL" id="SVA45330.1"/>
    </source>
</evidence>
<keyword evidence="3 8" id="KW-0812">Transmembrane</keyword>
<comment type="subcellular location">
    <subcellularLocation>
        <location evidence="1">Cell membrane</location>
        <topology evidence="1">Multi-pass membrane protein</topology>
    </subcellularLocation>
</comment>
<organism evidence="9">
    <name type="scientific">marine metagenome</name>
    <dbReference type="NCBI Taxonomy" id="408172"/>
    <lineage>
        <taxon>unclassified sequences</taxon>
        <taxon>metagenomes</taxon>
        <taxon>ecological metagenomes</taxon>
    </lineage>
</organism>
<dbReference type="InterPro" id="IPR004268">
    <property type="entry name" value="MurJ"/>
</dbReference>
<dbReference type="Pfam" id="PF03023">
    <property type="entry name" value="MurJ"/>
    <property type="match status" value="1"/>
</dbReference>
<gene>
    <name evidence="9" type="ORF">METZ01_LOCUS98184</name>
</gene>
<evidence type="ECO:0000256" key="8">
    <source>
        <dbReference type="SAM" id="Phobius"/>
    </source>
</evidence>
<dbReference type="AlphaFoldDB" id="A0A381VYG0"/>